<dbReference type="AlphaFoldDB" id="A0A2M7V6F1"/>
<proteinExistence type="predicted"/>
<organism evidence="3 4">
    <name type="scientific">Candidatus Magasanikbacteria bacterium CG_4_10_14_0_2_um_filter_37_12</name>
    <dbReference type="NCBI Taxonomy" id="1974637"/>
    <lineage>
        <taxon>Bacteria</taxon>
        <taxon>Candidatus Magasanikiibacteriota</taxon>
    </lineage>
</organism>
<sequence>MKKLLLSLTFIVLVFIVTGCGSTNNGNKNPAGVSSLSSSTIQRQPIGDDPIELAMDYCASYGYNLVMRFDEQEKTNKQYCQFPNNYACEVLSFKNGFCNTSSTNRIYLDTTNNLVQNVRECEITEDPVCSTNGITYVNACIATLQNALISHQGACTIDEQKIVISEIVDLNPPPSKPTSKSSSKPTSKSSSKPTSKSSSKPTSKSSGKIEEEKATATLPTGRAAWTQILLDMNNKHLTGSAAPRLEECVYGSTKVYFYMQSCPFCFSTLYDFDSEIICHPHNDIDNSCPSYFNLNKRGAYCKQI</sequence>
<feature type="domain" description="Kazal-like" evidence="2">
    <location>
        <begin position="121"/>
        <end position="157"/>
    </location>
</feature>
<dbReference type="InterPro" id="IPR036058">
    <property type="entry name" value="Kazal_dom_sf"/>
</dbReference>
<dbReference type="PROSITE" id="PS51257">
    <property type="entry name" value="PROKAR_LIPOPROTEIN"/>
    <property type="match status" value="1"/>
</dbReference>
<dbReference type="EMBL" id="PFPK01000047">
    <property type="protein sequence ID" value="PIZ94248.1"/>
    <property type="molecule type" value="Genomic_DNA"/>
</dbReference>
<dbReference type="PROSITE" id="PS51465">
    <property type="entry name" value="KAZAL_2"/>
    <property type="match status" value="1"/>
</dbReference>
<evidence type="ECO:0000259" key="2">
    <source>
        <dbReference type="PROSITE" id="PS51465"/>
    </source>
</evidence>
<dbReference type="SUPFAM" id="SSF100895">
    <property type="entry name" value="Kazal-type serine protease inhibitors"/>
    <property type="match status" value="1"/>
</dbReference>
<name>A0A2M7V6F1_9BACT</name>
<protein>
    <recommendedName>
        <fullName evidence="2">Kazal-like domain-containing protein</fullName>
    </recommendedName>
</protein>
<dbReference type="Proteomes" id="UP000228568">
    <property type="component" value="Unassembled WGS sequence"/>
</dbReference>
<evidence type="ECO:0000256" key="1">
    <source>
        <dbReference type="SAM" id="MobiDB-lite"/>
    </source>
</evidence>
<reference evidence="4" key="1">
    <citation type="submission" date="2017-09" db="EMBL/GenBank/DDBJ databases">
        <title>Depth-based differentiation of microbial function through sediment-hosted aquifers and enrichment of novel symbionts in the deep terrestrial subsurface.</title>
        <authorList>
            <person name="Probst A.J."/>
            <person name="Ladd B."/>
            <person name="Jarett J.K."/>
            <person name="Geller-Mcgrath D.E."/>
            <person name="Sieber C.M.K."/>
            <person name="Emerson J.B."/>
            <person name="Anantharaman K."/>
            <person name="Thomas B.C."/>
            <person name="Malmstrom R."/>
            <person name="Stieglmeier M."/>
            <person name="Klingl A."/>
            <person name="Woyke T."/>
            <person name="Ryan C.M."/>
            <person name="Banfield J.F."/>
        </authorList>
    </citation>
    <scope>NUCLEOTIDE SEQUENCE [LARGE SCALE GENOMIC DNA]</scope>
</reference>
<dbReference type="CDD" id="cd00104">
    <property type="entry name" value="KAZAL_FS"/>
    <property type="match status" value="1"/>
</dbReference>
<feature type="region of interest" description="Disordered" evidence="1">
    <location>
        <begin position="169"/>
        <end position="216"/>
    </location>
</feature>
<accession>A0A2M7V6F1</accession>
<comment type="caution">
    <text evidence="3">The sequence shown here is derived from an EMBL/GenBank/DDBJ whole genome shotgun (WGS) entry which is preliminary data.</text>
</comment>
<dbReference type="SMART" id="SM00280">
    <property type="entry name" value="KAZAL"/>
    <property type="match status" value="1"/>
</dbReference>
<dbReference type="Gene3D" id="3.30.60.30">
    <property type="match status" value="1"/>
</dbReference>
<feature type="compositionally biased region" description="Low complexity" evidence="1">
    <location>
        <begin position="177"/>
        <end position="206"/>
    </location>
</feature>
<gene>
    <name evidence="3" type="ORF">COX81_04000</name>
</gene>
<dbReference type="InterPro" id="IPR002350">
    <property type="entry name" value="Kazal_dom"/>
</dbReference>
<evidence type="ECO:0000313" key="3">
    <source>
        <dbReference type="EMBL" id="PIZ94248.1"/>
    </source>
</evidence>
<dbReference type="Pfam" id="PF07648">
    <property type="entry name" value="Kazal_2"/>
    <property type="match status" value="1"/>
</dbReference>
<evidence type="ECO:0000313" key="4">
    <source>
        <dbReference type="Proteomes" id="UP000228568"/>
    </source>
</evidence>